<gene>
    <name evidence="1" type="primary">Necator_chrII.g5033</name>
    <name evidence="1" type="ORF">RB195_017241</name>
</gene>
<reference evidence="1 2" key="1">
    <citation type="submission" date="2023-08" db="EMBL/GenBank/DDBJ databases">
        <title>A Necator americanus chromosomal reference genome.</title>
        <authorList>
            <person name="Ilik V."/>
            <person name="Petrzelkova K.J."/>
            <person name="Pardy F."/>
            <person name="Fuh T."/>
            <person name="Niatou-Singa F.S."/>
            <person name="Gouil Q."/>
            <person name="Baker L."/>
            <person name="Ritchie M.E."/>
            <person name="Jex A.R."/>
            <person name="Gazzola D."/>
            <person name="Li H."/>
            <person name="Toshio Fujiwara R."/>
            <person name="Zhan B."/>
            <person name="Aroian R.V."/>
            <person name="Pafco B."/>
            <person name="Schwarz E.M."/>
        </authorList>
    </citation>
    <scope>NUCLEOTIDE SEQUENCE [LARGE SCALE GENOMIC DNA]</scope>
    <source>
        <strain evidence="1 2">Aroian</strain>
        <tissue evidence="1">Whole animal</tissue>
    </source>
</reference>
<dbReference type="Proteomes" id="UP001303046">
    <property type="component" value="Unassembled WGS sequence"/>
</dbReference>
<sequence length="66" mass="7560">MKSLQCFLFSVLRQKEEEKGKLRSIENLINPSIPSVGSLWNKRRTLQVGSSQHLQESLIFRIDSGT</sequence>
<comment type="caution">
    <text evidence="1">The sequence shown here is derived from an EMBL/GenBank/DDBJ whole genome shotgun (WGS) entry which is preliminary data.</text>
</comment>
<dbReference type="EMBL" id="JAVFWL010000002">
    <property type="protein sequence ID" value="KAK6733382.1"/>
    <property type="molecule type" value="Genomic_DNA"/>
</dbReference>
<evidence type="ECO:0000313" key="2">
    <source>
        <dbReference type="Proteomes" id="UP001303046"/>
    </source>
</evidence>
<protein>
    <submittedName>
        <fullName evidence="1">Uncharacterized protein</fullName>
    </submittedName>
</protein>
<name>A0ABR1C4D3_NECAM</name>
<evidence type="ECO:0000313" key="1">
    <source>
        <dbReference type="EMBL" id="KAK6733382.1"/>
    </source>
</evidence>
<proteinExistence type="predicted"/>
<keyword evidence="2" id="KW-1185">Reference proteome</keyword>
<accession>A0ABR1C4D3</accession>
<organism evidence="1 2">
    <name type="scientific">Necator americanus</name>
    <name type="common">Human hookworm</name>
    <dbReference type="NCBI Taxonomy" id="51031"/>
    <lineage>
        <taxon>Eukaryota</taxon>
        <taxon>Metazoa</taxon>
        <taxon>Ecdysozoa</taxon>
        <taxon>Nematoda</taxon>
        <taxon>Chromadorea</taxon>
        <taxon>Rhabditida</taxon>
        <taxon>Rhabditina</taxon>
        <taxon>Rhabditomorpha</taxon>
        <taxon>Strongyloidea</taxon>
        <taxon>Ancylostomatidae</taxon>
        <taxon>Bunostominae</taxon>
        <taxon>Necator</taxon>
    </lineage>
</organism>